<dbReference type="InterPro" id="IPR034904">
    <property type="entry name" value="FSCA_dom_sf"/>
</dbReference>
<dbReference type="Pfam" id="PF01883">
    <property type="entry name" value="FeS_assembly_P"/>
    <property type="match status" value="1"/>
</dbReference>
<dbReference type="PANTHER" id="PTHR42831:SF1">
    <property type="entry name" value="FE-S PROTEIN MATURATION AUXILIARY FACTOR YITW"/>
    <property type="match status" value="1"/>
</dbReference>
<protein>
    <recommendedName>
        <fullName evidence="1">MIP18 family-like domain-containing protein</fullName>
    </recommendedName>
</protein>
<dbReference type="Gene3D" id="3.30.300.130">
    <property type="entry name" value="Fe-S cluster assembly (FSCA)"/>
    <property type="match status" value="1"/>
</dbReference>
<dbReference type="EMBL" id="PSRQ01000032">
    <property type="protein sequence ID" value="PWU23500.1"/>
    <property type="molecule type" value="Genomic_DNA"/>
</dbReference>
<sequence length="108" mass="12055">MELTSDMVYQELKTVLDPELNINIVDLGLVYDVIVRPSLEEKRSNVKILMTLTTPGCPLGTTIITMVRDALAVFPDLNPERDVNVEIVFDPPWTSDMMSEEAKAALGF</sequence>
<proteinExistence type="predicted"/>
<reference evidence="2 3" key="1">
    <citation type="submission" date="2018-02" db="EMBL/GenBank/DDBJ databases">
        <title>Genomic Reconstructions from Amazon Rainforest and Pasture Soil Reveal Novel Insights into the Physiology of Candidate Phyla in Tropical Sites.</title>
        <authorList>
            <person name="Kroeger M.E."/>
            <person name="Delmont T."/>
            <person name="Eren A.M."/>
            <person name="Guo J."/>
            <person name="Meyer K.M."/>
            <person name="Khan K."/>
            <person name="Rodrigues J.L.M."/>
            <person name="Bohannan B.J.M."/>
            <person name="Tringe S."/>
            <person name="Borges C.D."/>
            <person name="Tiedje J."/>
            <person name="Tsai S.M."/>
            <person name="Nusslein K."/>
        </authorList>
    </citation>
    <scope>NUCLEOTIDE SEQUENCE [LARGE SCALE GENOMIC DNA]</scope>
    <source>
        <strain evidence="2">Amazon FNV 2010 28 9</strain>
    </source>
</reference>
<dbReference type="Proteomes" id="UP000246104">
    <property type="component" value="Unassembled WGS sequence"/>
</dbReference>
<dbReference type="InterPro" id="IPR052339">
    <property type="entry name" value="Fe-S_Maturation_MIP18"/>
</dbReference>
<evidence type="ECO:0000313" key="2">
    <source>
        <dbReference type="EMBL" id="PWU23500.1"/>
    </source>
</evidence>
<feature type="domain" description="MIP18 family-like" evidence="1">
    <location>
        <begin position="6"/>
        <end position="76"/>
    </location>
</feature>
<organism evidence="2 3">
    <name type="scientific">Candidatus Cerribacteria bacterium 'Amazon FNV 2010 28 9'</name>
    <dbReference type="NCBI Taxonomy" id="2081795"/>
    <lineage>
        <taxon>Bacteria</taxon>
        <taxon>Candidatus Cerribacteria</taxon>
    </lineage>
</organism>
<dbReference type="SUPFAM" id="SSF117916">
    <property type="entry name" value="Fe-S cluster assembly (FSCA) domain-like"/>
    <property type="match status" value="1"/>
</dbReference>
<evidence type="ECO:0000259" key="1">
    <source>
        <dbReference type="Pfam" id="PF01883"/>
    </source>
</evidence>
<gene>
    <name evidence="2" type="ORF">C5B42_02960</name>
</gene>
<comment type="caution">
    <text evidence="2">The sequence shown here is derived from an EMBL/GenBank/DDBJ whole genome shotgun (WGS) entry which is preliminary data.</text>
</comment>
<dbReference type="InterPro" id="IPR002744">
    <property type="entry name" value="MIP18-like"/>
</dbReference>
<evidence type="ECO:0000313" key="3">
    <source>
        <dbReference type="Proteomes" id="UP000246104"/>
    </source>
</evidence>
<dbReference type="PANTHER" id="PTHR42831">
    <property type="entry name" value="FE-S PROTEIN MATURATION AUXILIARY FACTOR YITW"/>
    <property type="match status" value="1"/>
</dbReference>
<name>A0A317JQ00_9BACT</name>
<dbReference type="AlphaFoldDB" id="A0A317JQ00"/>
<accession>A0A317JQ00</accession>